<dbReference type="OrthoDB" id="669738at2"/>
<evidence type="ECO:0008006" key="4">
    <source>
        <dbReference type="Google" id="ProtNLM"/>
    </source>
</evidence>
<sequence length="163" mass="18147">MKKIFLTTAIAALLSVNVFAADGGKKVVEKADGEANVSYVALHYFNVDFADAKNVSWTVTKTCQKATFVVDGVKKTAFYNLNGEYLGVTQRVDSKAIPAKTLKQINKQYPGYEIGEVIVYQANTSFNDSIDETSYFVDIKNDAHEVLLRINQQANLEFFQTVK</sequence>
<dbReference type="Gene3D" id="3.10.450.360">
    <property type="match status" value="1"/>
</dbReference>
<dbReference type="SUPFAM" id="SSF160574">
    <property type="entry name" value="BT0923-like"/>
    <property type="match status" value="1"/>
</dbReference>
<dbReference type="EMBL" id="FNAI01000001">
    <property type="protein sequence ID" value="SDD24082.1"/>
    <property type="molecule type" value="Genomic_DNA"/>
</dbReference>
<dbReference type="RefSeq" id="WP_091142668.1">
    <property type="nucleotide sequence ID" value="NZ_FNAI01000001.1"/>
</dbReference>
<accession>A0A1G6T4L4</accession>
<dbReference type="STRING" id="1391627.SAMN05216464_101176"/>
<dbReference type="AlphaFoldDB" id="A0A1G6T4L4"/>
<evidence type="ECO:0000313" key="3">
    <source>
        <dbReference type="Proteomes" id="UP000199072"/>
    </source>
</evidence>
<keyword evidence="3" id="KW-1185">Reference proteome</keyword>
<feature type="chain" id="PRO_5011540106" description="Beta-lactamase-inhibitor-like, PepSY-like" evidence="1">
    <location>
        <begin position="21"/>
        <end position="163"/>
    </location>
</feature>
<keyword evidence="1" id="KW-0732">Signal</keyword>
<evidence type="ECO:0000256" key="1">
    <source>
        <dbReference type="SAM" id="SignalP"/>
    </source>
</evidence>
<proteinExistence type="predicted"/>
<dbReference type="Proteomes" id="UP000199072">
    <property type="component" value="Unassembled WGS sequence"/>
</dbReference>
<organism evidence="2 3">
    <name type="scientific">Mucilaginibacter pineti</name>
    <dbReference type="NCBI Taxonomy" id="1391627"/>
    <lineage>
        <taxon>Bacteria</taxon>
        <taxon>Pseudomonadati</taxon>
        <taxon>Bacteroidota</taxon>
        <taxon>Sphingobacteriia</taxon>
        <taxon>Sphingobacteriales</taxon>
        <taxon>Sphingobacteriaceae</taxon>
        <taxon>Mucilaginibacter</taxon>
    </lineage>
</organism>
<feature type="signal peptide" evidence="1">
    <location>
        <begin position="1"/>
        <end position="20"/>
    </location>
</feature>
<reference evidence="2 3" key="1">
    <citation type="submission" date="2016-10" db="EMBL/GenBank/DDBJ databases">
        <authorList>
            <person name="de Groot N.N."/>
        </authorList>
    </citation>
    <scope>NUCLEOTIDE SEQUENCE [LARGE SCALE GENOMIC DNA]</scope>
    <source>
        <strain evidence="2 3">47C3B</strain>
    </source>
</reference>
<name>A0A1G6T4L4_9SPHI</name>
<protein>
    <recommendedName>
        <fullName evidence="4">Beta-lactamase-inhibitor-like, PepSY-like</fullName>
    </recommendedName>
</protein>
<evidence type="ECO:0000313" key="2">
    <source>
        <dbReference type="EMBL" id="SDD24082.1"/>
    </source>
</evidence>
<gene>
    <name evidence="2" type="ORF">SAMN05216464_101176</name>
</gene>